<dbReference type="EMBL" id="MT144749">
    <property type="protein sequence ID" value="QJH98720.1"/>
    <property type="molecule type" value="Genomic_DNA"/>
</dbReference>
<dbReference type="Pfam" id="PF17762">
    <property type="entry name" value="HTH_ParB"/>
    <property type="match status" value="1"/>
</dbReference>
<evidence type="ECO:0000256" key="1">
    <source>
        <dbReference type="ARBA" id="ARBA00022829"/>
    </source>
</evidence>
<dbReference type="PANTHER" id="PTHR33375">
    <property type="entry name" value="CHROMOSOME-PARTITIONING PROTEIN PARB-RELATED"/>
    <property type="match status" value="1"/>
</dbReference>
<dbReference type="InterPro" id="IPR036086">
    <property type="entry name" value="ParB/Sulfiredoxin_sf"/>
</dbReference>
<reference evidence="3" key="1">
    <citation type="submission" date="2020-03" db="EMBL/GenBank/DDBJ databases">
        <title>The deep terrestrial virosphere.</title>
        <authorList>
            <person name="Holmfeldt K."/>
            <person name="Nilsson E."/>
            <person name="Simone D."/>
            <person name="Lopez-Fernandez M."/>
            <person name="Wu X."/>
            <person name="de Brujin I."/>
            <person name="Lundin D."/>
            <person name="Andersson A."/>
            <person name="Bertilsson S."/>
            <person name="Dopson M."/>
        </authorList>
    </citation>
    <scope>NUCLEOTIDE SEQUENCE</scope>
    <source>
        <strain evidence="3">TM448A01747</strain>
        <strain evidence="4">TM448B01375</strain>
    </source>
</reference>
<dbReference type="EMBL" id="MT144193">
    <property type="protein sequence ID" value="QJA50398.1"/>
    <property type="molecule type" value="Genomic_DNA"/>
</dbReference>
<evidence type="ECO:0000259" key="2">
    <source>
        <dbReference type="SMART" id="SM00470"/>
    </source>
</evidence>
<dbReference type="SUPFAM" id="SSF110849">
    <property type="entry name" value="ParB/Sulfiredoxin"/>
    <property type="match status" value="1"/>
</dbReference>
<dbReference type="GO" id="GO:0005694">
    <property type="term" value="C:chromosome"/>
    <property type="evidence" value="ECO:0007669"/>
    <property type="project" value="TreeGrafter"/>
</dbReference>
<protein>
    <recommendedName>
        <fullName evidence="2">ParB-like N-terminal domain-containing protein</fullName>
    </recommendedName>
</protein>
<organism evidence="3">
    <name type="scientific">viral metagenome</name>
    <dbReference type="NCBI Taxonomy" id="1070528"/>
    <lineage>
        <taxon>unclassified sequences</taxon>
        <taxon>metagenomes</taxon>
        <taxon>organismal metagenomes</taxon>
    </lineage>
</organism>
<dbReference type="InterPro" id="IPR041468">
    <property type="entry name" value="HTH_ParB/Spo0J"/>
</dbReference>
<keyword evidence="1" id="KW-0159">Chromosome partition</keyword>
<gene>
    <name evidence="3" type="ORF">TM448A01747_0001</name>
    <name evidence="4" type="ORF">TM448B01375_0021</name>
</gene>
<dbReference type="Gene3D" id="3.90.1530.10">
    <property type="entry name" value="Conserved hypothetical protein from pyrococcus furiosus pfu- 392566-001, ParB domain"/>
    <property type="match status" value="1"/>
</dbReference>
<dbReference type="PANTHER" id="PTHR33375:SF1">
    <property type="entry name" value="CHROMOSOME-PARTITIONING PROTEIN PARB-RELATED"/>
    <property type="match status" value="1"/>
</dbReference>
<dbReference type="Gene3D" id="1.10.10.2830">
    <property type="match status" value="1"/>
</dbReference>
<feature type="domain" description="ParB-like N-terminal" evidence="2">
    <location>
        <begin position="4"/>
        <end position="89"/>
    </location>
</feature>
<dbReference type="AlphaFoldDB" id="A0A6H1ZSA8"/>
<dbReference type="SMART" id="SM00470">
    <property type="entry name" value="ParB"/>
    <property type="match status" value="1"/>
</dbReference>
<accession>A0A6H1ZSA8</accession>
<evidence type="ECO:0000313" key="4">
    <source>
        <dbReference type="EMBL" id="QJH98720.1"/>
    </source>
</evidence>
<proteinExistence type="predicted"/>
<evidence type="ECO:0000313" key="3">
    <source>
        <dbReference type="EMBL" id="QJA50398.1"/>
    </source>
</evidence>
<dbReference type="InterPro" id="IPR050336">
    <property type="entry name" value="Chromosome_partition/occlusion"/>
</dbReference>
<sequence>MKLRRVSPDDVKVPEVRVTARFDPELWEQFQSSMRETGQIAPIIVYEVDGELVLCDGLHRLVEAKNNGDKFITAAVLPGDMTDVLTKNIFLDHLRGKTPVSEMVTVIEVLWKELNLDSEKIAEKTGLTRDYVEKLQKISRLTPLIRGALDEGRIGVGHAAALTKIQDPARQEMVYNQWLLYRWSIRELEEYIKEVEALVTQSQEPTPEQVERPPIKLRCRFCGGEYDPAQVSNPTTCVICSGIMFQALAAARQETAEENPPKDEQVGE</sequence>
<dbReference type="GO" id="GO:0007059">
    <property type="term" value="P:chromosome segregation"/>
    <property type="evidence" value="ECO:0007669"/>
    <property type="project" value="UniProtKB-KW"/>
</dbReference>
<dbReference type="InterPro" id="IPR003115">
    <property type="entry name" value="ParB_N"/>
</dbReference>
<dbReference type="SUPFAM" id="SSF109709">
    <property type="entry name" value="KorB DNA-binding domain-like"/>
    <property type="match status" value="1"/>
</dbReference>
<name>A0A6H1ZSA8_9ZZZZ</name>